<evidence type="ECO:0000256" key="2">
    <source>
        <dbReference type="SAM" id="Phobius"/>
    </source>
</evidence>
<organism evidence="3 4">
    <name type="scientific">Allosediminivita pacifica</name>
    <dbReference type="NCBI Taxonomy" id="1267769"/>
    <lineage>
        <taxon>Bacteria</taxon>
        <taxon>Pseudomonadati</taxon>
        <taxon>Pseudomonadota</taxon>
        <taxon>Alphaproteobacteria</taxon>
        <taxon>Rhodobacterales</taxon>
        <taxon>Paracoccaceae</taxon>
        <taxon>Allosediminivita</taxon>
    </lineage>
</organism>
<dbReference type="EMBL" id="QBKN01000017">
    <property type="protein sequence ID" value="PTX46277.1"/>
    <property type="molecule type" value="Genomic_DNA"/>
</dbReference>
<keyword evidence="2" id="KW-0812">Transmembrane</keyword>
<keyword evidence="2" id="KW-1133">Transmembrane helix</keyword>
<comment type="caution">
    <text evidence="3">The sequence shown here is derived from an EMBL/GenBank/DDBJ whole genome shotgun (WGS) entry which is preliminary data.</text>
</comment>
<reference evidence="3 4" key="1">
    <citation type="submission" date="2018-04" db="EMBL/GenBank/DDBJ databases">
        <title>Genomic Encyclopedia of Archaeal and Bacterial Type Strains, Phase II (KMG-II): from individual species to whole genera.</title>
        <authorList>
            <person name="Goeker M."/>
        </authorList>
    </citation>
    <scope>NUCLEOTIDE SEQUENCE [LARGE SCALE GENOMIC DNA]</scope>
    <source>
        <strain evidence="3 4">DSM 29329</strain>
    </source>
</reference>
<proteinExistence type="predicted"/>
<accession>A0A2T6AR45</accession>
<evidence type="ECO:0000313" key="3">
    <source>
        <dbReference type="EMBL" id="PTX46277.1"/>
    </source>
</evidence>
<gene>
    <name evidence="3" type="ORF">C8N44_11761</name>
</gene>
<evidence type="ECO:0000256" key="1">
    <source>
        <dbReference type="SAM" id="MobiDB-lite"/>
    </source>
</evidence>
<feature type="region of interest" description="Disordered" evidence="1">
    <location>
        <begin position="1"/>
        <end position="32"/>
    </location>
</feature>
<name>A0A2T6AR45_9RHOB</name>
<protein>
    <submittedName>
        <fullName evidence="3">Uncharacterized protein</fullName>
    </submittedName>
</protein>
<feature type="compositionally biased region" description="Basic and acidic residues" evidence="1">
    <location>
        <begin position="1"/>
        <end position="15"/>
    </location>
</feature>
<keyword evidence="4" id="KW-1185">Reference proteome</keyword>
<dbReference type="AlphaFoldDB" id="A0A2T6AR45"/>
<evidence type="ECO:0000313" key="4">
    <source>
        <dbReference type="Proteomes" id="UP000244069"/>
    </source>
</evidence>
<dbReference type="Proteomes" id="UP000244069">
    <property type="component" value="Unassembled WGS sequence"/>
</dbReference>
<feature type="transmembrane region" description="Helical" evidence="2">
    <location>
        <begin position="44"/>
        <end position="66"/>
    </location>
</feature>
<sequence length="67" mass="6881">MSEKDDFPRDPETGETRAGPGDAGASDRPRLLPKLANESARSALAVQILAVLVGIGVIVAVIRALAG</sequence>
<keyword evidence="2" id="KW-0472">Membrane</keyword>